<dbReference type="KEGG" id="pno:SNOG_03459"/>
<evidence type="ECO:0000313" key="3">
    <source>
        <dbReference type="Proteomes" id="UP000001055"/>
    </source>
</evidence>
<name>Q0UXQ5_PHANO</name>
<dbReference type="Proteomes" id="UP000001055">
    <property type="component" value="Unassembled WGS sequence"/>
</dbReference>
<protein>
    <submittedName>
        <fullName evidence="2">Uncharacterized protein</fullName>
    </submittedName>
</protein>
<reference evidence="3" key="1">
    <citation type="journal article" date="2007" name="Plant Cell">
        <title>Dothideomycete-plant interactions illuminated by genome sequencing and EST analysis of the wheat pathogen Stagonospora nodorum.</title>
        <authorList>
            <person name="Hane J.K."/>
            <person name="Lowe R.G."/>
            <person name="Solomon P.S."/>
            <person name="Tan K.C."/>
            <person name="Schoch C.L."/>
            <person name="Spatafora J.W."/>
            <person name="Crous P.W."/>
            <person name="Kodira C."/>
            <person name="Birren B.W."/>
            <person name="Galagan J.E."/>
            <person name="Torriani S.F."/>
            <person name="McDonald B.A."/>
            <person name="Oliver R.P."/>
        </authorList>
    </citation>
    <scope>NUCLEOTIDE SEQUENCE [LARGE SCALE GENOMIC DNA]</scope>
    <source>
        <strain evidence="3">SN15 / ATCC MYA-4574 / FGSC 10173</strain>
    </source>
</reference>
<evidence type="ECO:0000313" key="2">
    <source>
        <dbReference type="EMBL" id="EAT88664.1"/>
    </source>
</evidence>
<dbReference type="RefSeq" id="XP_001794022.1">
    <property type="nucleotide sequence ID" value="XM_001793970.1"/>
</dbReference>
<gene>
    <name evidence="2" type="ORF">SNOG_03459</name>
</gene>
<feature type="region of interest" description="Disordered" evidence="1">
    <location>
        <begin position="1"/>
        <end position="28"/>
    </location>
</feature>
<evidence type="ECO:0000256" key="1">
    <source>
        <dbReference type="SAM" id="MobiDB-lite"/>
    </source>
</evidence>
<dbReference type="AlphaFoldDB" id="Q0UXQ5"/>
<organism evidence="2 3">
    <name type="scientific">Phaeosphaeria nodorum (strain SN15 / ATCC MYA-4574 / FGSC 10173)</name>
    <name type="common">Glume blotch fungus</name>
    <name type="synonym">Parastagonospora nodorum</name>
    <dbReference type="NCBI Taxonomy" id="321614"/>
    <lineage>
        <taxon>Eukaryota</taxon>
        <taxon>Fungi</taxon>
        <taxon>Dikarya</taxon>
        <taxon>Ascomycota</taxon>
        <taxon>Pezizomycotina</taxon>
        <taxon>Dothideomycetes</taxon>
        <taxon>Pleosporomycetidae</taxon>
        <taxon>Pleosporales</taxon>
        <taxon>Pleosporineae</taxon>
        <taxon>Phaeosphaeriaceae</taxon>
        <taxon>Parastagonospora</taxon>
    </lineage>
</organism>
<accession>Q0UXQ5</accession>
<dbReference type="InParanoid" id="Q0UXQ5"/>
<dbReference type="EMBL" id="CH445329">
    <property type="protein sequence ID" value="EAT88664.1"/>
    <property type="molecule type" value="Genomic_DNA"/>
</dbReference>
<proteinExistence type="predicted"/>
<dbReference type="GeneID" id="5970885"/>
<sequence>MTTPPSPTTTFHKEPSPAAVHMGNTDSGNSPWQPNAPFFCFVANQSHCGWTCFYAIGWTLVFEDSCVEWS</sequence>